<dbReference type="InterPro" id="IPR000182">
    <property type="entry name" value="GNAT_dom"/>
</dbReference>
<protein>
    <submittedName>
        <fullName evidence="4">N-acetyltransferase</fullName>
    </submittedName>
</protein>
<organism evidence="4 5">
    <name type="scientific">Chromobacterium sinusclupearum</name>
    <dbReference type="NCBI Taxonomy" id="2077146"/>
    <lineage>
        <taxon>Bacteria</taxon>
        <taxon>Pseudomonadati</taxon>
        <taxon>Pseudomonadota</taxon>
        <taxon>Betaproteobacteria</taxon>
        <taxon>Neisseriales</taxon>
        <taxon>Chromobacteriaceae</taxon>
        <taxon>Chromobacterium</taxon>
    </lineage>
</organism>
<proteinExistence type="predicted"/>
<feature type="domain" description="N-acetyltransferase" evidence="3">
    <location>
        <begin position="6"/>
        <end position="154"/>
    </location>
</feature>
<gene>
    <name evidence="4" type="ORF">C2134_15290</name>
</gene>
<name>A0A2K4MML5_9NEIS</name>
<evidence type="ECO:0000259" key="3">
    <source>
        <dbReference type="PROSITE" id="PS51186"/>
    </source>
</evidence>
<dbReference type="Pfam" id="PF13508">
    <property type="entry name" value="Acetyltransf_7"/>
    <property type="match status" value="1"/>
</dbReference>
<dbReference type="PANTHER" id="PTHR43800">
    <property type="entry name" value="PEPTIDYL-LYSINE N-ACETYLTRANSFERASE YJAB"/>
    <property type="match status" value="1"/>
</dbReference>
<dbReference type="Proteomes" id="UP000236416">
    <property type="component" value="Unassembled WGS sequence"/>
</dbReference>
<evidence type="ECO:0000313" key="4">
    <source>
        <dbReference type="EMBL" id="POA98005.1"/>
    </source>
</evidence>
<dbReference type="AlphaFoldDB" id="A0A2K4MML5"/>
<dbReference type="RefSeq" id="WP_103320992.1">
    <property type="nucleotide sequence ID" value="NZ_PPTF01000068.1"/>
</dbReference>
<comment type="caution">
    <text evidence="4">The sequence shown here is derived from an EMBL/GenBank/DDBJ whole genome shotgun (WGS) entry which is preliminary data.</text>
</comment>
<evidence type="ECO:0000256" key="1">
    <source>
        <dbReference type="ARBA" id="ARBA00022679"/>
    </source>
</evidence>
<evidence type="ECO:0000313" key="5">
    <source>
        <dbReference type="Proteomes" id="UP000236416"/>
    </source>
</evidence>
<accession>A0A2K4MML5</accession>
<dbReference type="InterPro" id="IPR016181">
    <property type="entry name" value="Acyl_CoA_acyltransferase"/>
</dbReference>
<keyword evidence="2" id="KW-0012">Acyltransferase</keyword>
<dbReference type="CDD" id="cd04301">
    <property type="entry name" value="NAT_SF"/>
    <property type="match status" value="1"/>
</dbReference>
<dbReference type="EMBL" id="PPTF01000068">
    <property type="protein sequence ID" value="POA98005.1"/>
    <property type="molecule type" value="Genomic_DNA"/>
</dbReference>
<keyword evidence="1 4" id="KW-0808">Transferase</keyword>
<keyword evidence="5" id="KW-1185">Reference proteome</keyword>
<sequence length="170" mass="18446">MLDTRIAIRPARLADLPLLADIERRAAALFPESDLPPALRGAVLPAEALAGAQLDGLLWVAEDEGRVAGFALAEIVDGHLHLAEMDVDPDHARRGLGAALLRRLVVEAAMRGHAALTLTTFAHLPWNAPFYRRHGFQDFAPDADSQLAARLRAEAAAGFRNRVALRRVID</sequence>
<evidence type="ECO:0000256" key="2">
    <source>
        <dbReference type="ARBA" id="ARBA00023315"/>
    </source>
</evidence>
<dbReference type="SUPFAM" id="SSF55729">
    <property type="entry name" value="Acyl-CoA N-acyltransferases (Nat)"/>
    <property type="match status" value="1"/>
</dbReference>
<dbReference type="PANTHER" id="PTHR43800:SF1">
    <property type="entry name" value="PEPTIDYL-LYSINE N-ACETYLTRANSFERASE YJAB"/>
    <property type="match status" value="1"/>
</dbReference>
<dbReference type="GO" id="GO:0016747">
    <property type="term" value="F:acyltransferase activity, transferring groups other than amino-acyl groups"/>
    <property type="evidence" value="ECO:0007669"/>
    <property type="project" value="InterPro"/>
</dbReference>
<reference evidence="4 5" key="1">
    <citation type="submission" date="2018-01" db="EMBL/GenBank/DDBJ databases">
        <title>Genomic Sequence of Chromobacterium MWU13-2610 from wild cranberry bogs within the Cape Cod National Seashore.</title>
        <authorList>
            <person name="O'Hara-Hanley K."/>
            <person name="Soby S."/>
            <person name="Harrison A."/>
        </authorList>
    </citation>
    <scope>NUCLEOTIDE SEQUENCE [LARGE SCALE GENOMIC DNA]</scope>
    <source>
        <strain evidence="4 5">MWU13-2610</strain>
    </source>
</reference>
<dbReference type="Gene3D" id="3.40.630.30">
    <property type="match status" value="1"/>
</dbReference>
<dbReference type="PROSITE" id="PS51186">
    <property type="entry name" value="GNAT"/>
    <property type="match status" value="1"/>
</dbReference>